<evidence type="ECO:0000313" key="8">
    <source>
        <dbReference type="EMBL" id="GFS67302.1"/>
    </source>
</evidence>
<feature type="transmembrane region" description="Helical" evidence="6">
    <location>
        <begin position="175"/>
        <end position="197"/>
    </location>
</feature>
<feature type="transmembrane region" description="Helical" evidence="6">
    <location>
        <begin position="209"/>
        <end position="232"/>
    </location>
</feature>
<dbReference type="PANTHER" id="PTHR11662:SF399">
    <property type="entry name" value="FI19708P1-RELATED"/>
    <property type="match status" value="1"/>
</dbReference>
<evidence type="ECO:0000256" key="4">
    <source>
        <dbReference type="ARBA" id="ARBA00023136"/>
    </source>
</evidence>
<feature type="transmembrane region" description="Helical" evidence="6">
    <location>
        <begin position="45"/>
        <end position="69"/>
    </location>
</feature>
<keyword evidence="4 6" id="KW-0472">Membrane</keyword>
<evidence type="ECO:0000256" key="3">
    <source>
        <dbReference type="ARBA" id="ARBA00022989"/>
    </source>
</evidence>
<dbReference type="PANTHER" id="PTHR11662">
    <property type="entry name" value="SOLUTE CARRIER FAMILY 17"/>
    <property type="match status" value="1"/>
</dbReference>
<feature type="compositionally biased region" description="Basic and acidic residues" evidence="5">
    <location>
        <begin position="552"/>
        <end position="566"/>
    </location>
</feature>
<gene>
    <name evidence="8" type="primary">Picot</name>
    <name evidence="8" type="ORF">NPIL_608531</name>
</gene>
<evidence type="ECO:0000256" key="5">
    <source>
        <dbReference type="SAM" id="MobiDB-lite"/>
    </source>
</evidence>
<feature type="domain" description="Major facilitator superfamily (MFS) profile" evidence="7">
    <location>
        <begin position="44"/>
        <end position="579"/>
    </location>
</feature>
<feature type="region of interest" description="Disordered" evidence="5">
    <location>
        <begin position="547"/>
        <end position="579"/>
    </location>
</feature>
<dbReference type="Proteomes" id="UP000887013">
    <property type="component" value="Unassembled WGS sequence"/>
</dbReference>
<feature type="transmembrane region" description="Helical" evidence="6">
    <location>
        <begin position="150"/>
        <end position="169"/>
    </location>
</feature>
<comment type="subcellular location">
    <subcellularLocation>
        <location evidence="1">Membrane</location>
        <topology evidence="1">Multi-pass membrane protein</topology>
    </subcellularLocation>
</comment>
<dbReference type="AlphaFoldDB" id="A0A8X6MLH0"/>
<dbReference type="Pfam" id="PF07690">
    <property type="entry name" value="MFS_1"/>
    <property type="match status" value="1"/>
</dbReference>
<name>A0A8X6MLH0_NEPPI</name>
<evidence type="ECO:0000256" key="1">
    <source>
        <dbReference type="ARBA" id="ARBA00004141"/>
    </source>
</evidence>
<dbReference type="GO" id="GO:0022857">
    <property type="term" value="F:transmembrane transporter activity"/>
    <property type="evidence" value="ECO:0007669"/>
    <property type="project" value="InterPro"/>
</dbReference>
<feature type="transmembrane region" description="Helical" evidence="6">
    <location>
        <begin position="301"/>
        <end position="331"/>
    </location>
</feature>
<dbReference type="InterPro" id="IPR036259">
    <property type="entry name" value="MFS_trans_sf"/>
</dbReference>
<comment type="caution">
    <text evidence="8">The sequence shown here is derived from an EMBL/GenBank/DDBJ whole genome shotgun (WGS) entry which is preliminary data.</text>
</comment>
<dbReference type="InterPro" id="IPR011701">
    <property type="entry name" value="MFS"/>
</dbReference>
<evidence type="ECO:0000256" key="6">
    <source>
        <dbReference type="SAM" id="Phobius"/>
    </source>
</evidence>
<evidence type="ECO:0000256" key="2">
    <source>
        <dbReference type="ARBA" id="ARBA00022692"/>
    </source>
</evidence>
<proteinExistence type="predicted"/>
<evidence type="ECO:0000259" key="7">
    <source>
        <dbReference type="PROSITE" id="PS50850"/>
    </source>
</evidence>
<dbReference type="SUPFAM" id="SSF103473">
    <property type="entry name" value="MFS general substrate transporter"/>
    <property type="match status" value="1"/>
</dbReference>
<keyword evidence="9" id="KW-1185">Reference proteome</keyword>
<accession>A0A8X6MLH0</accession>
<dbReference type="GO" id="GO:0016020">
    <property type="term" value="C:membrane"/>
    <property type="evidence" value="ECO:0007669"/>
    <property type="project" value="UniProtKB-SubCell"/>
</dbReference>
<organism evidence="8 9">
    <name type="scientific">Nephila pilipes</name>
    <name type="common">Giant wood spider</name>
    <name type="synonym">Nephila maculata</name>
    <dbReference type="NCBI Taxonomy" id="299642"/>
    <lineage>
        <taxon>Eukaryota</taxon>
        <taxon>Metazoa</taxon>
        <taxon>Ecdysozoa</taxon>
        <taxon>Arthropoda</taxon>
        <taxon>Chelicerata</taxon>
        <taxon>Arachnida</taxon>
        <taxon>Araneae</taxon>
        <taxon>Araneomorphae</taxon>
        <taxon>Entelegynae</taxon>
        <taxon>Araneoidea</taxon>
        <taxon>Nephilidae</taxon>
        <taxon>Nephila</taxon>
    </lineage>
</organism>
<dbReference type="EMBL" id="BMAW01000086">
    <property type="protein sequence ID" value="GFS67302.1"/>
    <property type="molecule type" value="Genomic_DNA"/>
</dbReference>
<reference evidence="8" key="1">
    <citation type="submission" date="2020-08" db="EMBL/GenBank/DDBJ databases">
        <title>Multicomponent nature underlies the extraordinary mechanical properties of spider dragline silk.</title>
        <authorList>
            <person name="Kono N."/>
            <person name="Nakamura H."/>
            <person name="Mori M."/>
            <person name="Yoshida Y."/>
            <person name="Ohtoshi R."/>
            <person name="Malay A.D."/>
            <person name="Moran D.A.P."/>
            <person name="Tomita M."/>
            <person name="Numata K."/>
            <person name="Arakawa K."/>
        </authorList>
    </citation>
    <scope>NUCLEOTIDE SEQUENCE</scope>
</reference>
<dbReference type="OrthoDB" id="6420200at2759"/>
<evidence type="ECO:0000313" key="9">
    <source>
        <dbReference type="Proteomes" id="UP000887013"/>
    </source>
</evidence>
<dbReference type="InterPro" id="IPR020846">
    <property type="entry name" value="MFS_dom"/>
</dbReference>
<feature type="transmembrane region" description="Helical" evidence="6">
    <location>
        <begin position="406"/>
        <end position="431"/>
    </location>
</feature>
<sequence>MEKEVTKNPLSEVRFIINENEHKLSDSDLNSYDQYHCTGRVPKRFIFSLIGFLASTLAISLATNLNIVIVTMVDRSDEITTNVSASSECLSPNISFDLQSTEKSPLMTKQGEFDWDPEIEGFAIGAVYYGQLFGYLPGGRMAEVYGGRKTLMAFLLIASFFTTVTPFAAWFSVYVFIACRFLIGVGTAPVIPVLFYMISRWIPESERSFNASFILAGYGVGAFVSFLTSGILCAADFMGGWPSVFYLGGFSGFVWCLLCYLFIFETPEEHPSISEKELKYISSGLGPIEQKQIKKIPWKSLLTSVPFWSLALGYFGQFWILGFFCTVQTLYMGTILNLDSTTNGELSCLPPLIRALAACICGYPADIALRKGYVGKAFVRKGATIINSIFACLGFVAIMLAGCNSLLNTIFFTIGGLLGDLITFGVCMGCVDIAPNLSDANGDQKGSFQGSRFLPERVFPGSESWVLRDDGFQLLCWPADREEDINATWEGRSNSCTPKIPNSGGGFSFELRSMAQWRYVYYITIGVVLFTTIIYAVFGTSQPQKWGTYDEEPVKENNSKKCDNYKNESQMPDYDNIVQ</sequence>
<feature type="transmembrane region" description="Helical" evidence="6">
    <location>
        <begin position="244"/>
        <end position="264"/>
    </location>
</feature>
<keyword evidence="3 6" id="KW-1133">Transmembrane helix</keyword>
<feature type="transmembrane region" description="Helical" evidence="6">
    <location>
        <begin position="381"/>
        <end position="400"/>
    </location>
</feature>
<keyword evidence="2 6" id="KW-0812">Transmembrane</keyword>
<dbReference type="PROSITE" id="PS50850">
    <property type="entry name" value="MFS"/>
    <property type="match status" value="1"/>
</dbReference>
<dbReference type="GO" id="GO:0006820">
    <property type="term" value="P:monoatomic anion transport"/>
    <property type="evidence" value="ECO:0007669"/>
    <property type="project" value="TreeGrafter"/>
</dbReference>
<protein>
    <submittedName>
        <fullName evidence="8">Putative inorganic phosphate cotransporter</fullName>
    </submittedName>
</protein>
<dbReference type="Gene3D" id="1.20.1250.20">
    <property type="entry name" value="MFS general substrate transporter like domains"/>
    <property type="match status" value="2"/>
</dbReference>
<feature type="transmembrane region" description="Helical" evidence="6">
    <location>
        <begin position="519"/>
        <end position="538"/>
    </location>
</feature>
<dbReference type="InterPro" id="IPR050382">
    <property type="entry name" value="MFS_Na/Anion_cotransporter"/>
</dbReference>